<sequence>MSAKGNNICTDEPTEENLHECATHAVGPGKEINRKWSTALLDKIYKQRKSISKFHDQLVQQFRTRLRNGSTPTQIFREQLYEIATSMMNSGQLGEDDYLTLWCYLFGEFSNVIYRILHPVKRKIFYQLVCYKEIGTLIRERNDTNVVPDQIENTKKQVLKLKSYIALWIQQYHSEAINNQVEYYDELIKEAVESELGTKDKITQALTPFIEMYIKYVRTNFPGRDMTPDESIVLSIYFSSLID</sequence>
<accession>A0A0C2JR35</accession>
<gene>
    <name evidence="1" type="ORF">RF11_01408</name>
</gene>
<evidence type="ECO:0000313" key="2">
    <source>
        <dbReference type="Proteomes" id="UP000031668"/>
    </source>
</evidence>
<keyword evidence="2" id="KW-1185">Reference proteome</keyword>
<protein>
    <submittedName>
        <fullName evidence="1">Uncharacterized protein</fullName>
    </submittedName>
</protein>
<proteinExistence type="predicted"/>
<organism evidence="1 2">
    <name type="scientific">Thelohanellus kitauei</name>
    <name type="common">Myxosporean</name>
    <dbReference type="NCBI Taxonomy" id="669202"/>
    <lineage>
        <taxon>Eukaryota</taxon>
        <taxon>Metazoa</taxon>
        <taxon>Cnidaria</taxon>
        <taxon>Myxozoa</taxon>
        <taxon>Myxosporea</taxon>
        <taxon>Bivalvulida</taxon>
        <taxon>Platysporina</taxon>
        <taxon>Myxobolidae</taxon>
        <taxon>Thelohanellus</taxon>
    </lineage>
</organism>
<dbReference type="Proteomes" id="UP000031668">
    <property type="component" value="Unassembled WGS sequence"/>
</dbReference>
<dbReference type="AlphaFoldDB" id="A0A0C2JR35"/>
<name>A0A0C2JR35_THEKT</name>
<dbReference type="EMBL" id="JWZT01001610">
    <property type="protein sequence ID" value="KII71863.1"/>
    <property type="molecule type" value="Genomic_DNA"/>
</dbReference>
<comment type="caution">
    <text evidence="1">The sequence shown here is derived from an EMBL/GenBank/DDBJ whole genome shotgun (WGS) entry which is preliminary data.</text>
</comment>
<evidence type="ECO:0000313" key="1">
    <source>
        <dbReference type="EMBL" id="KII71863.1"/>
    </source>
</evidence>
<reference evidence="1 2" key="1">
    <citation type="journal article" date="2014" name="Genome Biol. Evol.">
        <title>The genome of the myxosporean Thelohanellus kitauei shows adaptations to nutrient acquisition within its fish host.</title>
        <authorList>
            <person name="Yang Y."/>
            <person name="Xiong J."/>
            <person name="Zhou Z."/>
            <person name="Huo F."/>
            <person name="Miao W."/>
            <person name="Ran C."/>
            <person name="Liu Y."/>
            <person name="Zhang J."/>
            <person name="Feng J."/>
            <person name="Wang M."/>
            <person name="Wang M."/>
            <person name="Wang L."/>
            <person name="Yao B."/>
        </authorList>
    </citation>
    <scope>NUCLEOTIDE SEQUENCE [LARGE SCALE GENOMIC DNA]</scope>
    <source>
        <strain evidence="1">Wuqing</strain>
    </source>
</reference>